<dbReference type="PANTHER" id="PTHR24220:SF685">
    <property type="entry name" value="ABC TRANSPORTER RELATED"/>
    <property type="match status" value="1"/>
</dbReference>
<gene>
    <name evidence="6" type="ORF">HMPREF9238_00933</name>
</gene>
<keyword evidence="1" id="KW-0813">Transport</keyword>
<keyword evidence="7" id="KW-1185">Reference proteome</keyword>
<dbReference type="GO" id="GO:0098796">
    <property type="term" value="C:membrane protein complex"/>
    <property type="evidence" value="ECO:0007669"/>
    <property type="project" value="UniProtKB-ARBA"/>
</dbReference>
<dbReference type="InterPro" id="IPR027417">
    <property type="entry name" value="P-loop_NTPase"/>
</dbReference>
<dbReference type="InterPro" id="IPR003439">
    <property type="entry name" value="ABC_transporter-like_ATP-bd"/>
</dbReference>
<keyword evidence="2" id="KW-0547">Nucleotide-binding</keyword>
<evidence type="ECO:0000259" key="5">
    <source>
        <dbReference type="PROSITE" id="PS50893"/>
    </source>
</evidence>
<protein>
    <recommendedName>
        <fullName evidence="5">ABC transporter domain-containing protein</fullName>
    </recommendedName>
</protein>
<dbReference type="Pfam" id="PF00005">
    <property type="entry name" value="ABC_tran"/>
    <property type="match status" value="1"/>
</dbReference>
<dbReference type="PANTHER" id="PTHR24220">
    <property type="entry name" value="IMPORT ATP-BINDING PROTEIN"/>
    <property type="match status" value="1"/>
</dbReference>
<feature type="region of interest" description="Disordered" evidence="4">
    <location>
        <begin position="289"/>
        <end position="311"/>
    </location>
</feature>
<dbReference type="Gene3D" id="3.40.50.300">
    <property type="entry name" value="P-loop containing nucleotide triphosphate hydrolases"/>
    <property type="match status" value="1"/>
</dbReference>
<dbReference type="GO" id="GO:0022857">
    <property type="term" value="F:transmembrane transporter activity"/>
    <property type="evidence" value="ECO:0007669"/>
    <property type="project" value="TreeGrafter"/>
</dbReference>
<evidence type="ECO:0000256" key="3">
    <source>
        <dbReference type="ARBA" id="ARBA00022840"/>
    </source>
</evidence>
<name>A0A9W5REU3_9ACTO</name>
<reference evidence="6 7" key="1">
    <citation type="submission" date="2013-05" db="EMBL/GenBank/DDBJ databases">
        <title>The Genome Sequence of Actinomyces europaeus ACS-120-V-COL10B.</title>
        <authorList>
            <consortium name="The Broad Institute Genomics Platform"/>
            <person name="Earl A."/>
            <person name="Ward D."/>
            <person name="Feldgarden M."/>
            <person name="Gevers D."/>
            <person name="Saerens B."/>
            <person name="Vaneechoutte M."/>
            <person name="Walker B."/>
            <person name="Young S."/>
            <person name="Zeng Q."/>
            <person name="Gargeya S."/>
            <person name="Fitzgerald M."/>
            <person name="Haas B."/>
            <person name="Abouelleil A."/>
            <person name="Allen A.W."/>
            <person name="Alvarado L."/>
            <person name="Arachchi H.M."/>
            <person name="Berlin A.M."/>
            <person name="Chapman S.B."/>
            <person name="Gainer-Dewar J."/>
            <person name="Goldberg J."/>
            <person name="Griggs A."/>
            <person name="Gujja S."/>
            <person name="Hansen M."/>
            <person name="Howarth C."/>
            <person name="Imamovic A."/>
            <person name="Ireland A."/>
            <person name="Larimer J."/>
            <person name="McCowan C."/>
            <person name="Murphy C."/>
            <person name="Pearson M."/>
            <person name="Poon T.W."/>
            <person name="Priest M."/>
            <person name="Roberts A."/>
            <person name="Saif S."/>
            <person name="Shea T."/>
            <person name="Sisk P."/>
            <person name="Sykes S."/>
            <person name="Wortman J."/>
            <person name="Nusbaum C."/>
            <person name="Birren B."/>
        </authorList>
    </citation>
    <scope>NUCLEOTIDE SEQUENCE [LARGE SCALE GENOMIC DNA]</scope>
    <source>
        <strain evidence="6 7">ACS-120-V-Col10b</strain>
    </source>
</reference>
<organism evidence="6 7">
    <name type="scientific">Gleimia europaea ACS-120-V-Col10b</name>
    <dbReference type="NCBI Taxonomy" id="883069"/>
    <lineage>
        <taxon>Bacteria</taxon>
        <taxon>Bacillati</taxon>
        <taxon>Actinomycetota</taxon>
        <taxon>Actinomycetes</taxon>
        <taxon>Actinomycetales</taxon>
        <taxon>Actinomycetaceae</taxon>
        <taxon>Gleimia</taxon>
    </lineage>
</organism>
<dbReference type="CDD" id="cd03255">
    <property type="entry name" value="ABC_MJ0796_LolCDE_FtsE"/>
    <property type="match status" value="1"/>
</dbReference>
<accession>A0A9W5REU3</accession>
<dbReference type="Proteomes" id="UP000014387">
    <property type="component" value="Unassembled WGS sequence"/>
</dbReference>
<evidence type="ECO:0000256" key="2">
    <source>
        <dbReference type="ARBA" id="ARBA00022741"/>
    </source>
</evidence>
<feature type="domain" description="ABC transporter" evidence="5">
    <location>
        <begin position="50"/>
        <end position="287"/>
    </location>
</feature>
<proteinExistence type="predicted"/>
<dbReference type="GO" id="GO:0005524">
    <property type="term" value="F:ATP binding"/>
    <property type="evidence" value="ECO:0007669"/>
    <property type="project" value="UniProtKB-KW"/>
</dbReference>
<dbReference type="InterPro" id="IPR015854">
    <property type="entry name" value="ABC_transpr_LolD-like"/>
</dbReference>
<dbReference type="SUPFAM" id="SSF52540">
    <property type="entry name" value="P-loop containing nucleoside triphosphate hydrolases"/>
    <property type="match status" value="1"/>
</dbReference>
<evidence type="ECO:0000256" key="1">
    <source>
        <dbReference type="ARBA" id="ARBA00022448"/>
    </source>
</evidence>
<evidence type="ECO:0000313" key="7">
    <source>
        <dbReference type="Proteomes" id="UP000014387"/>
    </source>
</evidence>
<dbReference type="AlphaFoldDB" id="A0A9W5REU3"/>
<dbReference type="SMART" id="SM00382">
    <property type="entry name" value="AAA"/>
    <property type="match status" value="1"/>
</dbReference>
<comment type="caution">
    <text evidence="6">The sequence shown here is derived from an EMBL/GenBank/DDBJ whole genome shotgun (WGS) entry which is preliminary data.</text>
</comment>
<sequence length="413" mass="44735">MLNARAGHKPETRGSEHSHIRVYIANSGQFNDNRHMSVLQALTTPTEPAITARGLTKTYGKGNTAVTALKSVDVTIGRGEFTAIMGPSGSGKSTLMHCLAGLDSITSGDVTLDGNTISNMSERKLTKLRRQQIGFIFQSFNLIPTLTAQENITLPADIAKKTVSKERFDTIVDAVGLRDRLTHRPAEMSGGQQQRVACARALITEPTVVFADEPTGNLDSKSSAQVLRFLREAVDAFDQTVVMVTHDPTAASHADRILFLVDGRIVAELREPTPGSVLDALRELDAMRETDPEAETTPGSDPEPAEEDAPTPALALTDDEPLLENQTTSTKTADFQDAERQPGETLDEALRRIAPTGELDAETQDLLIRAQKLLHDLPGSVIPEDDLELTGPIPIVKRVRPERGNAQNGEEQA</sequence>
<evidence type="ECO:0000313" key="6">
    <source>
        <dbReference type="EMBL" id="EPD31168.1"/>
    </source>
</evidence>
<dbReference type="InterPro" id="IPR017911">
    <property type="entry name" value="MacB-like_ATP-bd"/>
</dbReference>
<keyword evidence="3" id="KW-0067">ATP-binding</keyword>
<dbReference type="InterPro" id="IPR003593">
    <property type="entry name" value="AAA+_ATPase"/>
</dbReference>
<dbReference type="PROSITE" id="PS50893">
    <property type="entry name" value="ABC_TRANSPORTER_2"/>
    <property type="match status" value="1"/>
</dbReference>
<dbReference type="FunFam" id="3.40.50.300:FF:000032">
    <property type="entry name" value="Export ABC transporter ATP-binding protein"/>
    <property type="match status" value="1"/>
</dbReference>
<dbReference type="GO" id="GO:0005886">
    <property type="term" value="C:plasma membrane"/>
    <property type="evidence" value="ECO:0007669"/>
    <property type="project" value="TreeGrafter"/>
</dbReference>
<evidence type="ECO:0000256" key="4">
    <source>
        <dbReference type="SAM" id="MobiDB-lite"/>
    </source>
</evidence>
<dbReference type="EMBL" id="AGWN01000001">
    <property type="protein sequence ID" value="EPD31168.1"/>
    <property type="molecule type" value="Genomic_DNA"/>
</dbReference>
<dbReference type="GO" id="GO:0016887">
    <property type="term" value="F:ATP hydrolysis activity"/>
    <property type="evidence" value="ECO:0007669"/>
    <property type="project" value="InterPro"/>
</dbReference>